<reference evidence="1" key="1">
    <citation type="submission" date="2022-02" db="EMBL/GenBank/DDBJ databases">
        <title>Plant Genome Project.</title>
        <authorList>
            <person name="Zhang R.-G."/>
        </authorList>
    </citation>
    <scope>NUCLEOTIDE SEQUENCE</scope>
    <source>
        <strain evidence="1">AT1</strain>
    </source>
</reference>
<accession>A0ACC0Q400</accession>
<name>A0ACC0Q400_RHOML</name>
<evidence type="ECO:0000313" key="1">
    <source>
        <dbReference type="EMBL" id="KAI8571989.1"/>
    </source>
</evidence>
<organism evidence="1 2">
    <name type="scientific">Rhododendron molle</name>
    <name type="common">Chinese azalea</name>
    <name type="synonym">Azalea mollis</name>
    <dbReference type="NCBI Taxonomy" id="49168"/>
    <lineage>
        <taxon>Eukaryota</taxon>
        <taxon>Viridiplantae</taxon>
        <taxon>Streptophyta</taxon>
        <taxon>Embryophyta</taxon>
        <taxon>Tracheophyta</taxon>
        <taxon>Spermatophyta</taxon>
        <taxon>Magnoliopsida</taxon>
        <taxon>eudicotyledons</taxon>
        <taxon>Gunneridae</taxon>
        <taxon>Pentapetalae</taxon>
        <taxon>asterids</taxon>
        <taxon>Ericales</taxon>
        <taxon>Ericaceae</taxon>
        <taxon>Ericoideae</taxon>
        <taxon>Rhodoreae</taxon>
        <taxon>Rhododendron</taxon>
    </lineage>
</organism>
<keyword evidence="2" id="KW-1185">Reference proteome</keyword>
<evidence type="ECO:0000313" key="2">
    <source>
        <dbReference type="Proteomes" id="UP001062846"/>
    </source>
</evidence>
<protein>
    <submittedName>
        <fullName evidence="1">Uncharacterized protein</fullName>
    </submittedName>
</protein>
<dbReference type="EMBL" id="CM046388">
    <property type="protein sequence ID" value="KAI8571989.1"/>
    <property type="molecule type" value="Genomic_DNA"/>
</dbReference>
<sequence length="72" mass="8773">MQCKNRLDYEQMVKRIRRENNRMLLHRCQYYLLQLAREVAEASERELTARECSNVLANNKYLLDYDMSNEEV</sequence>
<proteinExistence type="predicted"/>
<dbReference type="Proteomes" id="UP001062846">
    <property type="component" value="Chromosome 1"/>
</dbReference>
<comment type="caution">
    <text evidence="1">The sequence shown here is derived from an EMBL/GenBank/DDBJ whole genome shotgun (WGS) entry which is preliminary data.</text>
</comment>
<gene>
    <name evidence="1" type="ORF">RHMOL_Rhmol01G0163900</name>
</gene>